<feature type="domain" description="Mur ligase C-terminal" evidence="10">
    <location>
        <begin position="317"/>
        <end position="449"/>
    </location>
</feature>
<feature type="domain" description="Mur ligase central" evidence="11">
    <location>
        <begin position="115"/>
        <end position="295"/>
    </location>
</feature>
<sequence>MEHDTPYFFCGIGGSGMLPLALIVRARGGAVAGSDRSLDQGRLAPKFEYLKGLGIRLFPQDGSGLTDAAQVLVTSAAVEDSVPDVVAARALGATMLTRPQLLARLFNGAELSIGIAGTSGKSTTTGMLGWILERCGQKPTVMNGAVMRNFVRPDAPFSSALVGSGPAFVAEVDESDGSIAHYIPHVAVVNNIALDHKSMDELRRLFGDFTAKARVAVLNLDNTGTAELAAGLPAGRVKTYSLHDPRADLRAEGIAPAPDGIAFTARDREGGTVPVRLLVPGRHNVANALAALAAAAAAGVSLEDGARALGEFTGVRRRLETVGARAGVTVIDDFAHNPDKIAATLATLHDWPGRLLVMFQPHGFGPLRLMKDEFVACFAENLGPDDVLVMPDPAYFGGTVDRSVTSAHIADGIAVRGRRALALGERAACGDALVEMARPGDRIVVMGARDDTLSLFAEEILARLGQ</sequence>
<evidence type="ECO:0000313" key="12">
    <source>
        <dbReference type="EMBL" id="EME68202.1"/>
    </source>
</evidence>
<keyword evidence="5" id="KW-0133">Cell shape</keyword>
<dbReference type="InterPro" id="IPR050061">
    <property type="entry name" value="MurCDEF_pg_biosynth"/>
</dbReference>
<evidence type="ECO:0000259" key="11">
    <source>
        <dbReference type="Pfam" id="PF08245"/>
    </source>
</evidence>
<keyword evidence="3" id="KW-0547">Nucleotide-binding</keyword>
<evidence type="ECO:0000313" key="13">
    <source>
        <dbReference type="Proteomes" id="UP000011744"/>
    </source>
</evidence>
<dbReference type="PANTHER" id="PTHR43445">
    <property type="entry name" value="UDP-N-ACETYLMURAMATE--L-ALANINE LIGASE-RELATED"/>
    <property type="match status" value="1"/>
</dbReference>
<dbReference type="InterPro" id="IPR004101">
    <property type="entry name" value="Mur_ligase_C"/>
</dbReference>
<evidence type="ECO:0000256" key="7">
    <source>
        <dbReference type="ARBA" id="ARBA00023306"/>
    </source>
</evidence>
<dbReference type="Pfam" id="PF02875">
    <property type="entry name" value="Mur_ligase_C"/>
    <property type="match status" value="1"/>
</dbReference>
<dbReference type="EMBL" id="AONQ01000076">
    <property type="protein sequence ID" value="EME68202.1"/>
    <property type="molecule type" value="Genomic_DNA"/>
</dbReference>
<keyword evidence="1 12" id="KW-0436">Ligase</keyword>
<dbReference type="OrthoDB" id="9804126at2"/>
<evidence type="ECO:0000256" key="6">
    <source>
        <dbReference type="ARBA" id="ARBA00022984"/>
    </source>
</evidence>
<dbReference type="Gene3D" id="3.40.1190.10">
    <property type="entry name" value="Mur-like, catalytic domain"/>
    <property type="match status" value="1"/>
</dbReference>
<evidence type="ECO:0000259" key="10">
    <source>
        <dbReference type="Pfam" id="PF02875"/>
    </source>
</evidence>
<dbReference type="InterPro" id="IPR036615">
    <property type="entry name" value="Mur_ligase_C_dom_sf"/>
</dbReference>
<dbReference type="SUPFAM" id="SSF53244">
    <property type="entry name" value="MurD-like peptide ligases, peptide-binding domain"/>
    <property type="match status" value="1"/>
</dbReference>
<dbReference type="GO" id="GO:0016881">
    <property type="term" value="F:acid-amino acid ligase activity"/>
    <property type="evidence" value="ECO:0007669"/>
    <property type="project" value="InterPro"/>
</dbReference>
<evidence type="ECO:0000256" key="1">
    <source>
        <dbReference type="ARBA" id="ARBA00022598"/>
    </source>
</evidence>
<organism evidence="12 13">
    <name type="scientific">Paramagnetospirillum caucaseum</name>
    <dbReference type="NCBI Taxonomy" id="1244869"/>
    <lineage>
        <taxon>Bacteria</taxon>
        <taxon>Pseudomonadati</taxon>
        <taxon>Pseudomonadota</taxon>
        <taxon>Alphaproteobacteria</taxon>
        <taxon>Rhodospirillales</taxon>
        <taxon>Magnetospirillaceae</taxon>
        <taxon>Paramagnetospirillum</taxon>
    </lineage>
</organism>
<evidence type="ECO:0000259" key="9">
    <source>
        <dbReference type="Pfam" id="PF01225"/>
    </source>
</evidence>
<dbReference type="Gene3D" id="3.90.190.20">
    <property type="entry name" value="Mur ligase, C-terminal domain"/>
    <property type="match status" value="1"/>
</dbReference>
<dbReference type="PANTHER" id="PTHR43445:SF3">
    <property type="entry name" value="UDP-N-ACETYLMURAMATE--L-ALANINE LIGASE"/>
    <property type="match status" value="1"/>
</dbReference>
<dbReference type="Pfam" id="PF01225">
    <property type="entry name" value="Mur_ligase"/>
    <property type="match status" value="1"/>
</dbReference>
<dbReference type="GO" id="GO:0051301">
    <property type="term" value="P:cell division"/>
    <property type="evidence" value="ECO:0007669"/>
    <property type="project" value="UniProtKB-KW"/>
</dbReference>
<reference evidence="12 13" key="1">
    <citation type="journal article" date="2014" name="Genome Announc.">
        <title>Draft Genome Sequence of Magnetospirillum sp. Strain SO-1, a Freshwater Magnetotactic Bacterium Isolated from the Ol'khovka River, Russia.</title>
        <authorList>
            <person name="Grouzdev D.S."/>
            <person name="Dziuba M.V."/>
            <person name="Sukhacheva M.S."/>
            <person name="Mardanov A.V."/>
            <person name="Beletskiy A.V."/>
            <person name="Kuznetsov B.B."/>
            <person name="Skryabin K.G."/>
        </authorList>
    </citation>
    <scope>NUCLEOTIDE SEQUENCE [LARGE SCALE GENOMIC DNA]</scope>
    <source>
        <strain evidence="12 13">SO-1</strain>
    </source>
</reference>
<proteinExistence type="predicted"/>
<keyword evidence="6" id="KW-0573">Peptidoglycan synthesis</keyword>
<dbReference type="InterPro" id="IPR000713">
    <property type="entry name" value="Mur_ligase_N"/>
</dbReference>
<dbReference type="GO" id="GO:0008360">
    <property type="term" value="P:regulation of cell shape"/>
    <property type="evidence" value="ECO:0007669"/>
    <property type="project" value="UniProtKB-KW"/>
</dbReference>
<protein>
    <submittedName>
        <fullName evidence="12">UDP-N-acetylmuramate--L-alanine ligase</fullName>
    </submittedName>
</protein>
<comment type="caution">
    <text evidence="12">The sequence shown here is derived from an EMBL/GenBank/DDBJ whole genome shotgun (WGS) entry which is preliminary data.</text>
</comment>
<dbReference type="InterPro" id="IPR036565">
    <property type="entry name" value="Mur-like_cat_sf"/>
</dbReference>
<evidence type="ECO:0000256" key="3">
    <source>
        <dbReference type="ARBA" id="ARBA00022741"/>
    </source>
</evidence>
<gene>
    <name evidence="12" type="ORF">H261_19616</name>
</gene>
<dbReference type="AlphaFoldDB" id="M2ZLQ9"/>
<dbReference type="Pfam" id="PF08245">
    <property type="entry name" value="Mur_ligase_M"/>
    <property type="match status" value="1"/>
</dbReference>
<dbReference type="PATRIC" id="fig|1244869.3.peg.3902"/>
<accession>M2ZLQ9</accession>
<evidence type="ECO:0000256" key="4">
    <source>
        <dbReference type="ARBA" id="ARBA00022840"/>
    </source>
</evidence>
<name>M2ZLQ9_9PROT</name>
<dbReference type="Gene3D" id="3.40.50.720">
    <property type="entry name" value="NAD(P)-binding Rossmann-like Domain"/>
    <property type="match status" value="1"/>
</dbReference>
<dbReference type="eggNOG" id="COG0773">
    <property type="taxonomic scope" value="Bacteria"/>
</dbReference>
<dbReference type="GO" id="GO:0005524">
    <property type="term" value="F:ATP binding"/>
    <property type="evidence" value="ECO:0007669"/>
    <property type="project" value="UniProtKB-KW"/>
</dbReference>
<evidence type="ECO:0000256" key="8">
    <source>
        <dbReference type="ARBA" id="ARBA00023316"/>
    </source>
</evidence>
<keyword evidence="8" id="KW-0961">Cell wall biogenesis/degradation</keyword>
<dbReference type="SUPFAM" id="SSF51984">
    <property type="entry name" value="MurCD N-terminal domain"/>
    <property type="match status" value="1"/>
</dbReference>
<dbReference type="RefSeq" id="WP_008620961.1">
    <property type="nucleotide sequence ID" value="NZ_AONQ01000076.1"/>
</dbReference>
<dbReference type="Proteomes" id="UP000011744">
    <property type="component" value="Unassembled WGS sequence"/>
</dbReference>
<dbReference type="GO" id="GO:0071555">
    <property type="term" value="P:cell wall organization"/>
    <property type="evidence" value="ECO:0007669"/>
    <property type="project" value="UniProtKB-KW"/>
</dbReference>
<dbReference type="SUPFAM" id="SSF53623">
    <property type="entry name" value="MurD-like peptide ligases, catalytic domain"/>
    <property type="match status" value="1"/>
</dbReference>
<feature type="domain" description="Mur ligase N-terminal catalytic" evidence="9">
    <location>
        <begin position="9"/>
        <end position="107"/>
    </location>
</feature>
<dbReference type="InterPro" id="IPR013221">
    <property type="entry name" value="Mur_ligase_cen"/>
</dbReference>
<dbReference type="GO" id="GO:0009252">
    <property type="term" value="P:peptidoglycan biosynthetic process"/>
    <property type="evidence" value="ECO:0007669"/>
    <property type="project" value="UniProtKB-KW"/>
</dbReference>
<keyword evidence="4" id="KW-0067">ATP-binding</keyword>
<keyword evidence="7" id="KW-0131">Cell cycle</keyword>
<keyword evidence="2" id="KW-0132">Cell division</keyword>
<evidence type="ECO:0000256" key="2">
    <source>
        <dbReference type="ARBA" id="ARBA00022618"/>
    </source>
</evidence>
<keyword evidence="13" id="KW-1185">Reference proteome</keyword>
<evidence type="ECO:0000256" key="5">
    <source>
        <dbReference type="ARBA" id="ARBA00022960"/>
    </source>
</evidence>
<dbReference type="STRING" id="1244869.H261_19616"/>